<keyword evidence="1" id="KW-0812">Transmembrane</keyword>
<feature type="transmembrane region" description="Helical" evidence="1">
    <location>
        <begin position="56"/>
        <end position="78"/>
    </location>
</feature>
<keyword evidence="4" id="KW-1185">Reference proteome</keyword>
<dbReference type="InterPro" id="IPR029062">
    <property type="entry name" value="Class_I_gatase-like"/>
</dbReference>
<dbReference type="Pfam" id="PF07584">
    <property type="entry name" value="BatA"/>
    <property type="match status" value="1"/>
</dbReference>
<dbReference type="Gene3D" id="3.40.50.410">
    <property type="entry name" value="von Willebrand factor, type A domain"/>
    <property type="match status" value="1"/>
</dbReference>
<reference evidence="3 4" key="1">
    <citation type="submission" date="2018-07" db="EMBL/GenBank/DDBJ databases">
        <title>Pedobacter sp. nov., isolated from soil.</title>
        <authorList>
            <person name="Zhou L.Y."/>
            <person name="Du Z.J."/>
        </authorList>
    </citation>
    <scope>NUCLEOTIDE SEQUENCE [LARGE SCALE GENOMIC DNA]</scope>
    <source>
        <strain evidence="3 4">JDX94</strain>
    </source>
</reference>
<evidence type="ECO:0000259" key="2">
    <source>
        <dbReference type="Pfam" id="PF07584"/>
    </source>
</evidence>
<dbReference type="SUPFAM" id="SSF52317">
    <property type="entry name" value="Class I glutamine amidotransferase-like"/>
    <property type="match status" value="1"/>
</dbReference>
<accession>A0A369PVI5</accession>
<evidence type="ECO:0000256" key="1">
    <source>
        <dbReference type="SAM" id="Phobius"/>
    </source>
</evidence>
<feature type="transmembrane region" description="Helical" evidence="1">
    <location>
        <begin position="650"/>
        <end position="672"/>
    </location>
</feature>
<dbReference type="EMBL" id="QPKV01000004">
    <property type="protein sequence ID" value="RDC56593.1"/>
    <property type="molecule type" value="Genomic_DNA"/>
</dbReference>
<dbReference type="InterPro" id="IPR036465">
    <property type="entry name" value="vWFA_dom_sf"/>
</dbReference>
<dbReference type="Proteomes" id="UP000253961">
    <property type="component" value="Unassembled WGS sequence"/>
</dbReference>
<dbReference type="InterPro" id="IPR024163">
    <property type="entry name" value="Aerotolerance_reg_N"/>
</dbReference>
<dbReference type="OrthoDB" id="9810200at2"/>
<dbReference type="NCBIfam" id="TIGR02226">
    <property type="entry name" value="two_anch"/>
    <property type="match status" value="1"/>
</dbReference>
<feature type="transmembrane region" description="Helical" evidence="1">
    <location>
        <begin position="6"/>
        <end position="26"/>
    </location>
</feature>
<protein>
    <recommendedName>
        <fullName evidence="2">Aerotolerance regulator N-terminal domain-containing protein</fullName>
    </recommendedName>
</protein>
<dbReference type="RefSeq" id="WP_115403311.1">
    <property type="nucleotide sequence ID" value="NZ_QPKV01000004.1"/>
</dbReference>
<sequence>MNFLYPGFLFALLSVAIPVIIHLFNFRKFKKVYFSNVQLLKEVEQQNSSKEKLKNLLILLSRILAIIFLVLAFAQPYIPVNNQKATLLNNAVSIYIDNSYSMEAINKDGSLLDEAKRNAKELVKSFGVNDRFQLLTNDFEGKHQRLLNEDEFLRALDDVKISGANRNLQQILNRQANVLRGSANKYGFLISDFQKNISNGKKLETNPDIQYSFLKLNATILPNVAVDSVWALSPNHQPNASEKLVVQLKNYAEEEAKNIPLKLSINNQQKGLSVVTIPPGKTRRDTLSFSGLKAGWQKGVITIKDFPVTFDDTLSFSFKVDESLPVLSINGPNAGNYIKALFAADHYYKLTENAEHNINYSNFANYRLIVLNGLKSPSSGLAQQLKIYLNAGGAMVIFPDMDSDIQAYNSFLSSLSLPVIQNLHTVESKVDQIDLQHPIFKTVFEDIPKNLDLPTTSRYFSFTENNSSNKENILSLPGGKLFFARYGIGNGSVYLSATGLNSADGNLARHPVFVPLVYRLALNSGTESLLYYNMANDHALTIKKIALGKNQTLKLTANNFEVIPEIRLADGKTLIYIADQIKTAGFYNLNLADSLLAVFAFNNGRTESDLHYLSETELKNISGKSNLKIFDTDKDAVKLIAGTNKIGQTLWKLCLILSLIFIAAEILLIRFFNNSKKTI</sequence>
<dbReference type="PANTHER" id="PTHR37464">
    <property type="entry name" value="BLL2463 PROTEIN"/>
    <property type="match status" value="1"/>
</dbReference>
<dbReference type="SUPFAM" id="SSF53300">
    <property type="entry name" value="vWA-like"/>
    <property type="match status" value="1"/>
</dbReference>
<proteinExistence type="predicted"/>
<keyword evidence="1" id="KW-0472">Membrane</keyword>
<dbReference type="InterPro" id="IPR011933">
    <property type="entry name" value="Double_TM_dom"/>
</dbReference>
<dbReference type="PANTHER" id="PTHR37464:SF1">
    <property type="entry name" value="BLL2463 PROTEIN"/>
    <property type="match status" value="1"/>
</dbReference>
<evidence type="ECO:0000313" key="3">
    <source>
        <dbReference type="EMBL" id="RDC56593.1"/>
    </source>
</evidence>
<name>A0A369PVI5_9SPHI</name>
<gene>
    <name evidence="3" type="ORF">DU508_13535</name>
</gene>
<feature type="domain" description="Aerotolerance regulator N-terminal" evidence="2">
    <location>
        <begin position="1"/>
        <end position="76"/>
    </location>
</feature>
<organism evidence="3 4">
    <name type="scientific">Pedobacter chinensis</name>
    <dbReference type="NCBI Taxonomy" id="2282421"/>
    <lineage>
        <taxon>Bacteria</taxon>
        <taxon>Pseudomonadati</taxon>
        <taxon>Bacteroidota</taxon>
        <taxon>Sphingobacteriia</taxon>
        <taxon>Sphingobacteriales</taxon>
        <taxon>Sphingobacteriaceae</taxon>
        <taxon>Pedobacter</taxon>
    </lineage>
</organism>
<keyword evidence="1" id="KW-1133">Transmembrane helix</keyword>
<dbReference type="AlphaFoldDB" id="A0A369PVI5"/>
<evidence type="ECO:0000313" key="4">
    <source>
        <dbReference type="Proteomes" id="UP000253961"/>
    </source>
</evidence>
<comment type="caution">
    <text evidence="3">The sequence shown here is derived from an EMBL/GenBank/DDBJ whole genome shotgun (WGS) entry which is preliminary data.</text>
</comment>